<dbReference type="EMBL" id="CAKOFQ010006658">
    <property type="protein sequence ID" value="CAH1955158.1"/>
    <property type="molecule type" value="Genomic_DNA"/>
</dbReference>
<comment type="caution">
    <text evidence="4">The sequence shown here is derived from an EMBL/GenBank/DDBJ whole genome shotgun (WGS) entry which is preliminary data.</text>
</comment>
<protein>
    <recommendedName>
        <fullName evidence="3">BESS domain-containing protein</fullName>
    </recommendedName>
</protein>
<sequence>MFSFTVLLIQKRWKTARDAYVRDRAKLRKMKSGDSAKHIKKTDTSFDADEAGQENLNNEVVDLSESDADVDVEGSVKESQLRQNFIRTKRKKIDPLNNKPIAFLEEATKSDQDDHKAFLTSLLPTLKTFNEAQTLQFRSEVLRIIMEIKNIEQHSVVTHQAQSVSTQNVSSQKQQFNVDNSNNWSSRPSTSYSYHSSDQASLHSSDSMAIFLPSPSCSDTNYRPTLLELSATRLDDQTH</sequence>
<keyword evidence="1" id="KW-0539">Nucleus</keyword>
<evidence type="ECO:0000259" key="3">
    <source>
        <dbReference type="PROSITE" id="PS51031"/>
    </source>
</evidence>
<feature type="compositionally biased region" description="Basic and acidic residues" evidence="2">
    <location>
        <begin position="32"/>
        <end position="44"/>
    </location>
</feature>
<dbReference type="OrthoDB" id="8038273at2759"/>
<dbReference type="AlphaFoldDB" id="A0A9P0JKV7"/>
<evidence type="ECO:0000313" key="5">
    <source>
        <dbReference type="Proteomes" id="UP001152888"/>
    </source>
</evidence>
<dbReference type="PROSITE" id="PS51031">
    <property type="entry name" value="BESS"/>
    <property type="match status" value="1"/>
</dbReference>
<evidence type="ECO:0000256" key="1">
    <source>
        <dbReference type="PROSITE-ProRule" id="PRU00371"/>
    </source>
</evidence>
<feature type="domain" description="BESS" evidence="3">
    <location>
        <begin position="112"/>
        <end position="151"/>
    </location>
</feature>
<feature type="compositionally biased region" description="Polar residues" evidence="2">
    <location>
        <begin position="164"/>
        <end position="179"/>
    </location>
</feature>
<organism evidence="4 5">
    <name type="scientific">Acanthoscelides obtectus</name>
    <name type="common">Bean weevil</name>
    <name type="synonym">Bruchus obtectus</name>
    <dbReference type="NCBI Taxonomy" id="200917"/>
    <lineage>
        <taxon>Eukaryota</taxon>
        <taxon>Metazoa</taxon>
        <taxon>Ecdysozoa</taxon>
        <taxon>Arthropoda</taxon>
        <taxon>Hexapoda</taxon>
        <taxon>Insecta</taxon>
        <taxon>Pterygota</taxon>
        <taxon>Neoptera</taxon>
        <taxon>Endopterygota</taxon>
        <taxon>Coleoptera</taxon>
        <taxon>Polyphaga</taxon>
        <taxon>Cucujiformia</taxon>
        <taxon>Chrysomeloidea</taxon>
        <taxon>Chrysomelidae</taxon>
        <taxon>Bruchinae</taxon>
        <taxon>Bruchini</taxon>
        <taxon>Acanthoscelides</taxon>
    </lineage>
</organism>
<feature type="region of interest" description="Disordered" evidence="2">
    <location>
        <begin position="32"/>
        <end position="51"/>
    </location>
</feature>
<name>A0A9P0JKV7_ACAOB</name>
<dbReference type="Proteomes" id="UP001152888">
    <property type="component" value="Unassembled WGS sequence"/>
</dbReference>
<dbReference type="Pfam" id="PF02944">
    <property type="entry name" value="BESS"/>
    <property type="match status" value="1"/>
</dbReference>
<feature type="region of interest" description="Disordered" evidence="2">
    <location>
        <begin position="164"/>
        <end position="198"/>
    </location>
</feature>
<comment type="subcellular location">
    <subcellularLocation>
        <location evidence="1">Nucleus</location>
    </subcellularLocation>
</comment>
<dbReference type="InterPro" id="IPR004210">
    <property type="entry name" value="BESS_motif"/>
</dbReference>
<evidence type="ECO:0000313" key="4">
    <source>
        <dbReference type="EMBL" id="CAH1955158.1"/>
    </source>
</evidence>
<proteinExistence type="predicted"/>
<keyword evidence="5" id="KW-1185">Reference proteome</keyword>
<feature type="compositionally biased region" description="Low complexity" evidence="2">
    <location>
        <begin position="180"/>
        <end position="198"/>
    </location>
</feature>
<accession>A0A9P0JKV7</accession>
<evidence type="ECO:0000256" key="2">
    <source>
        <dbReference type="SAM" id="MobiDB-lite"/>
    </source>
</evidence>
<dbReference type="GO" id="GO:0005634">
    <property type="term" value="C:nucleus"/>
    <property type="evidence" value="ECO:0007669"/>
    <property type="project" value="UniProtKB-SubCell"/>
</dbReference>
<gene>
    <name evidence="4" type="ORF">ACAOBT_LOCUS938</name>
</gene>
<dbReference type="GO" id="GO:0003677">
    <property type="term" value="F:DNA binding"/>
    <property type="evidence" value="ECO:0007669"/>
    <property type="project" value="InterPro"/>
</dbReference>
<reference evidence="4" key="1">
    <citation type="submission" date="2022-03" db="EMBL/GenBank/DDBJ databases">
        <authorList>
            <person name="Sayadi A."/>
        </authorList>
    </citation>
    <scope>NUCLEOTIDE SEQUENCE</scope>
</reference>